<feature type="coiled-coil region" evidence="1">
    <location>
        <begin position="348"/>
        <end position="378"/>
    </location>
</feature>
<feature type="coiled-coil region" evidence="1">
    <location>
        <begin position="1460"/>
        <end position="1540"/>
    </location>
</feature>
<dbReference type="Proteomes" id="UP001054252">
    <property type="component" value="Unassembled WGS sequence"/>
</dbReference>
<gene>
    <name evidence="3" type="ORF">SLEP1_g25503</name>
</gene>
<feature type="coiled-coil region" evidence="1">
    <location>
        <begin position="1340"/>
        <end position="1409"/>
    </location>
</feature>
<comment type="caution">
    <text evidence="3">The sequence shown here is derived from an EMBL/GenBank/DDBJ whole genome shotgun (WGS) entry which is preliminary data.</text>
</comment>
<reference evidence="3 4" key="1">
    <citation type="journal article" date="2021" name="Commun. Biol.">
        <title>The genome of Shorea leprosula (Dipterocarpaceae) highlights the ecological relevance of drought in aseasonal tropical rainforests.</title>
        <authorList>
            <person name="Ng K.K.S."/>
            <person name="Kobayashi M.J."/>
            <person name="Fawcett J.A."/>
            <person name="Hatakeyama M."/>
            <person name="Paape T."/>
            <person name="Ng C.H."/>
            <person name="Ang C.C."/>
            <person name="Tnah L.H."/>
            <person name="Lee C.T."/>
            <person name="Nishiyama T."/>
            <person name="Sese J."/>
            <person name="O'Brien M.J."/>
            <person name="Copetti D."/>
            <person name="Mohd Noor M.I."/>
            <person name="Ong R.C."/>
            <person name="Putra M."/>
            <person name="Sireger I.Z."/>
            <person name="Indrioko S."/>
            <person name="Kosugi Y."/>
            <person name="Izuno A."/>
            <person name="Isagi Y."/>
            <person name="Lee S.L."/>
            <person name="Shimizu K.K."/>
        </authorList>
    </citation>
    <scope>NUCLEOTIDE SEQUENCE [LARGE SCALE GENOMIC DNA]</scope>
    <source>
        <strain evidence="3">214</strain>
    </source>
</reference>
<organism evidence="3 4">
    <name type="scientific">Rubroshorea leprosula</name>
    <dbReference type="NCBI Taxonomy" id="152421"/>
    <lineage>
        <taxon>Eukaryota</taxon>
        <taxon>Viridiplantae</taxon>
        <taxon>Streptophyta</taxon>
        <taxon>Embryophyta</taxon>
        <taxon>Tracheophyta</taxon>
        <taxon>Spermatophyta</taxon>
        <taxon>Magnoliopsida</taxon>
        <taxon>eudicotyledons</taxon>
        <taxon>Gunneridae</taxon>
        <taxon>Pentapetalae</taxon>
        <taxon>rosids</taxon>
        <taxon>malvids</taxon>
        <taxon>Malvales</taxon>
        <taxon>Dipterocarpaceae</taxon>
        <taxon>Rubroshorea</taxon>
    </lineage>
</organism>
<protein>
    <submittedName>
        <fullName evidence="3">Uncharacterized protein</fullName>
    </submittedName>
</protein>
<dbReference type="Gene3D" id="1.10.287.1490">
    <property type="match status" value="1"/>
</dbReference>
<feature type="coiled-coil region" evidence="1">
    <location>
        <begin position="818"/>
        <end position="1062"/>
    </location>
</feature>
<keyword evidence="1" id="KW-0175">Coiled coil</keyword>
<evidence type="ECO:0000256" key="1">
    <source>
        <dbReference type="SAM" id="Coils"/>
    </source>
</evidence>
<feature type="coiled-coil region" evidence="1">
    <location>
        <begin position="250"/>
        <end position="302"/>
    </location>
</feature>
<feature type="region of interest" description="Disordered" evidence="2">
    <location>
        <begin position="75"/>
        <end position="99"/>
    </location>
</feature>
<feature type="compositionally biased region" description="Polar residues" evidence="2">
    <location>
        <begin position="22"/>
        <end position="43"/>
    </location>
</feature>
<evidence type="ECO:0000256" key="2">
    <source>
        <dbReference type="SAM" id="MobiDB-lite"/>
    </source>
</evidence>
<feature type="coiled-coil region" evidence="1">
    <location>
        <begin position="541"/>
        <end position="568"/>
    </location>
</feature>
<accession>A0AAV5JIY8</accession>
<name>A0AAV5JIY8_9ROSI</name>
<feature type="region of interest" description="Disordered" evidence="2">
    <location>
        <begin position="1765"/>
        <end position="1788"/>
    </location>
</feature>
<feature type="coiled-coil region" evidence="1">
    <location>
        <begin position="657"/>
        <end position="747"/>
    </location>
</feature>
<dbReference type="SUPFAM" id="SSF57997">
    <property type="entry name" value="Tropomyosin"/>
    <property type="match status" value="1"/>
</dbReference>
<feature type="region of interest" description="Disordered" evidence="2">
    <location>
        <begin position="1"/>
        <end position="43"/>
    </location>
</feature>
<sequence length="1859" mass="209482">MSENQDFTEPPQVFQDSGADENGNQIGEDSNGPVNSEYSIDQVQEPVSSYIAHVDSKEDMFLDASDELKEAGAATELENDDGGEGKEEAAAGQLGGMSNGAQDDGYLVAELERLRFLLEQAVGEKERIQGERDALVREIYVKDDEIEGLNARVMELSVSSEVVERNQHVEVVVERILSALGSVFGQGLLLEDSGYGKIDVLEKSSFLLIEKYHMFLHEIEQLRQTVSMAESDFGLQGNFESVFPAVRDGFLELRRKEAELTEKIVHLEDENRKLLEQVQNENAKVQRMNAELGKTKMELEHEMTRCANTKEKLSLAVTKGKALVQQRDSLKQALADKTSELDRCLVELQNKSSALEAAELSKEELAKSEHLAASLQEALDQKSLIVEAFEYILSQIDVPEELQSVDIVGKARWLVNERNELKGVSLVFYKLKDAISSIDIPESISQSDLESCLTWLKESFYQARDEINMLQDEISRTREAAHNEIEHLSASLLAELQEKVYIQKELDDLGYKYKEIVEKAQQISLEKDRLSASFLAELQEKDYIQKELEELSRKYEMITEKEKQVSLEKEQIVGMLVEGYGITMEDQGGAYESSSNLPMLVDRCLGKIKEQISASVNGTCPDTELLERLQSLLYVRDQELMLCKEILDQDIMVRSQLNDKSNELRMISQELVMLKEEKDTLQKDLERSEEKSAVLREKLSMAVKKGKGLVQDRENLKSLLDEKKSEIENLRLELQQQKSTVTECRDEISILSNDLERIPKLEADLSTMKDQRDQFEKFLSESNSMLQRVMKSIDRIVLPIDSFFEEPVKKVDWLAGYIGKCQNAKTQAEDEFRRVKEEADTLASKLAEAQATIKSMEDALTVAENNTSQFAEEKRELDLGRKNIEQELQKAIEEAYSQSSKFTEATEAKNSLEKALSLAEDKISVLTSEKEEAQATQAASEMGLDKVREELATQTSKLAEAYDTIRSLENALSQAETNVAVLTKQNDNVHVDRASLEMELKEMKDETDTLAGKLADASATIKSLEDALAKVENDFSVLEIEKRSAEQEVSLLNSKLNTCMEELAGTSGSLASRSVELGGHINDLQGILKDESLLSTVKQCFARNLNGLKNLDLTIKNIRGHLLDSCSVGLLNHSVEETAHVAKFLSYDLDSIVDIEVDSGDVNAIDGGDISSCFAKTAEGLQMRDKIISDKLEDFSSFIEESVAALLKELLAIENQIGMTVEQVESLKERVKCMEMCEHEKGMLKNDVAALLSACSDATQMMQFEIKNKLLELSSFPELEKLDRGLLPEVGEFGRNDMAGQEDDSSNCSKIVEKLLASTGRVQTLVKLFESTSEVAASLIQDLQKELKDTRAASEKTEEERDQYQSRVSQLERDVEALHNSFRELKLKLEDYEAKEEKWKEKEMELSSAYNSRVSKLESEAEALHNSFRELKPKLEDYEAKEEKWKEKEMEFSSAYNSRVSKLESEAEALHSSCRELKLKLEDYETKEEKWKEKEMELSSAYNSRVSKLESEAEALHSSYRELKHKLEDYEAKEEKWKEKEMEHSSAYNSLLMREQEIEDPLLSASEVRTLLEKISEIQIPFSDAEVEDPEPHGSVNVKKLFYIVDSVTGLYHQIDLLSCEKEDLQSTLSRQILEIEHLKREIGMNIEDKEEFEKMKGELFELTFGLEKINHVLGGKEFSGDQKSAGVRGLLPIVEKQVIALLLEAESSKSKADELGTKLLGSQKVVDELSTRIKLLEDSLQGRTVQPEIVQQEIVQERSIFEAPSAPSGSEISEIEDAGSLGKSTISPVPSAVQVRTLRKGSTDHLAINVDSESDHLINNEEIDEDKGHVFKSLNASGLIPKQGKLIADRVDGFWRDP</sequence>
<dbReference type="PANTHER" id="PTHR43939">
    <property type="entry name" value="COILED-COIL DOMAIN-CONTAINING PROTEIN 158"/>
    <property type="match status" value="1"/>
</dbReference>
<keyword evidence="4" id="KW-1185">Reference proteome</keyword>
<evidence type="ECO:0000313" key="3">
    <source>
        <dbReference type="EMBL" id="GKV14664.1"/>
    </source>
</evidence>
<dbReference type="PANTHER" id="PTHR43939:SF68">
    <property type="entry name" value="CENTROSOMAL PROTEIN OF 290 KDA-LIKE"/>
    <property type="match status" value="1"/>
</dbReference>
<dbReference type="EMBL" id="BPVZ01000041">
    <property type="protein sequence ID" value="GKV14664.1"/>
    <property type="molecule type" value="Genomic_DNA"/>
</dbReference>
<proteinExistence type="predicted"/>
<evidence type="ECO:0000313" key="4">
    <source>
        <dbReference type="Proteomes" id="UP001054252"/>
    </source>
</evidence>